<keyword evidence="2" id="KW-1185">Reference proteome</keyword>
<protein>
    <recommendedName>
        <fullName evidence="3">Muconolactone isomerase domain-containing protein</fullName>
    </recommendedName>
</protein>
<dbReference type="EMBL" id="SEWE01000010">
    <property type="protein sequence ID" value="RYU81295.1"/>
    <property type="molecule type" value="Genomic_DNA"/>
</dbReference>
<comment type="caution">
    <text evidence="1">The sequence shown here is derived from an EMBL/GenBank/DDBJ whole genome shotgun (WGS) entry which is preliminary data.</text>
</comment>
<reference evidence="1 2" key="1">
    <citation type="submission" date="2019-02" db="EMBL/GenBank/DDBJ databases">
        <title>Bacterial novel species isolated from soil.</title>
        <authorList>
            <person name="Jung H.-Y."/>
        </authorList>
    </citation>
    <scope>NUCLEOTIDE SEQUENCE [LARGE SCALE GENOMIC DNA]</scope>
    <source>
        <strain evidence="1 2">1-3-3-3</strain>
    </source>
</reference>
<dbReference type="OrthoDB" id="674301at2"/>
<gene>
    <name evidence="1" type="ORF">EWM57_06885</name>
</gene>
<dbReference type="RefSeq" id="WP_129920401.1">
    <property type="nucleotide sequence ID" value="NZ_SEWE01000010.1"/>
</dbReference>
<dbReference type="AlphaFoldDB" id="A0A4Q5LD73"/>
<evidence type="ECO:0000313" key="2">
    <source>
        <dbReference type="Proteomes" id="UP000294155"/>
    </source>
</evidence>
<organism evidence="1 2">
    <name type="scientific">Hymenobacter persicinus</name>
    <dbReference type="NCBI Taxonomy" id="2025506"/>
    <lineage>
        <taxon>Bacteria</taxon>
        <taxon>Pseudomonadati</taxon>
        <taxon>Bacteroidota</taxon>
        <taxon>Cytophagia</taxon>
        <taxon>Cytophagales</taxon>
        <taxon>Hymenobacteraceae</taxon>
        <taxon>Hymenobacter</taxon>
    </lineage>
</organism>
<evidence type="ECO:0000313" key="1">
    <source>
        <dbReference type="EMBL" id="RYU81295.1"/>
    </source>
</evidence>
<proteinExistence type="predicted"/>
<sequence>MARFVVTVRFPASFTEDFIALIPQHRALINRLIEENVVEAYAISASRTRGWITMNGLNADVIRAVVEQFPLFRFFEQVEVDELFVFDSTASRFPRISLN</sequence>
<name>A0A4Q5LD73_9BACT</name>
<dbReference type="Proteomes" id="UP000294155">
    <property type="component" value="Unassembled WGS sequence"/>
</dbReference>
<accession>A0A4Q5LD73</accession>
<evidence type="ECO:0008006" key="3">
    <source>
        <dbReference type="Google" id="ProtNLM"/>
    </source>
</evidence>